<feature type="domain" description="G" evidence="2">
    <location>
        <begin position="52"/>
        <end position="161"/>
    </location>
</feature>
<evidence type="ECO:0000256" key="1">
    <source>
        <dbReference type="SAM" id="Coils"/>
    </source>
</evidence>
<feature type="coiled-coil region" evidence="1">
    <location>
        <begin position="518"/>
        <end position="552"/>
    </location>
</feature>
<name>A0A250E7J4_9FLAO</name>
<sequence length="562" mass="64646">MMNKKIEIAELSNRLQDLINKTYKILDDTNSQELKERLKTEIAELNNRTDLRVAFVGQYSSGKSTIISAITGNRDIKIDANVATDKVSEYRWNNIVLLDTPGILAGKVEHHDEGTKEALKKSDLIVYVITSQLFDDIIFENFIDLAYNQALKDKMLIAVNKMSMEKGGFAELEQNYTSSIKSIFKERGYDFDFDIVFIDAADYIEGIEDNDDEFVELSNFNKFIYTLNKFVNKKGLIKKQFDSPIRLLKSSIADVALSNFDPNLQILLEQGVRRIKTSKKNIERKVDLLISEFEQEVKNRGYELSDHVEESDEETFKREQEGYERFVSEKINEVSDKIEKLIKEEEEELIRELENFENKEAVLEYQKSIDVKLNVPNLSISQKNSLEKQKKIINFLQKGSGEIVKQSVGNTALNGLRATSGSNLHKGVYQVGKFFGHKFKPWGAVKMAGQIGKWAKVGGVALSVVGIGMDIWQKNKEDKQRKEIDIAKNKFNNEIRSFVGDMVKELKERLSEYLRNSYDTKMSELDKQKIEIINLENENKQFSEAISKLDTEYIDFIEIINK</sequence>
<protein>
    <submittedName>
        <fullName evidence="4">GTPase</fullName>
    </submittedName>
</protein>
<dbReference type="PANTHER" id="PTHR42714">
    <property type="entry name" value="TRNA MODIFICATION GTPASE GTPBP3"/>
    <property type="match status" value="1"/>
</dbReference>
<organism evidence="4 5">
    <name type="scientific">Capnocytophaga cynodegmi</name>
    <dbReference type="NCBI Taxonomy" id="28189"/>
    <lineage>
        <taxon>Bacteria</taxon>
        <taxon>Pseudomonadati</taxon>
        <taxon>Bacteroidota</taxon>
        <taxon>Flavobacteriia</taxon>
        <taxon>Flavobacteriales</taxon>
        <taxon>Flavobacteriaceae</taxon>
        <taxon>Capnocytophaga</taxon>
    </lineage>
</organism>
<dbReference type="EMBL" id="CP022378">
    <property type="protein sequence ID" value="ATA68831.1"/>
    <property type="molecule type" value="Genomic_DNA"/>
</dbReference>
<dbReference type="GO" id="GO:0030488">
    <property type="term" value="P:tRNA methylation"/>
    <property type="evidence" value="ECO:0007669"/>
    <property type="project" value="TreeGrafter"/>
</dbReference>
<evidence type="ECO:0000313" key="5">
    <source>
        <dbReference type="Proteomes" id="UP000242855"/>
    </source>
</evidence>
<dbReference type="InterPro" id="IPR027417">
    <property type="entry name" value="P-loop_NTPase"/>
</dbReference>
<dbReference type="InterPro" id="IPR006073">
    <property type="entry name" value="GTP-bd"/>
</dbReference>
<dbReference type="GO" id="GO:0005737">
    <property type="term" value="C:cytoplasm"/>
    <property type="evidence" value="ECO:0007669"/>
    <property type="project" value="TreeGrafter"/>
</dbReference>
<feature type="coiled-coil region" evidence="1">
    <location>
        <begin position="328"/>
        <end position="366"/>
    </location>
</feature>
<feature type="coiled-coil region" evidence="1">
    <location>
        <begin position="1"/>
        <end position="48"/>
    </location>
</feature>
<keyword evidence="1" id="KW-0175">Coiled coil</keyword>
<dbReference type="SUPFAM" id="SSF52540">
    <property type="entry name" value="P-loop containing nucleoside triphosphate hydrolases"/>
    <property type="match status" value="1"/>
</dbReference>
<gene>
    <name evidence="4" type="ORF">CGC48_09485</name>
</gene>
<dbReference type="GO" id="GO:0002098">
    <property type="term" value="P:tRNA wobble uridine modification"/>
    <property type="evidence" value="ECO:0007669"/>
    <property type="project" value="TreeGrafter"/>
</dbReference>
<dbReference type="PANTHER" id="PTHR42714:SF2">
    <property type="entry name" value="TRNA MODIFICATION GTPASE GTPBP3, MITOCHONDRIAL"/>
    <property type="match status" value="1"/>
</dbReference>
<dbReference type="Gene3D" id="3.40.50.300">
    <property type="entry name" value="P-loop containing nucleotide triphosphate hydrolases"/>
    <property type="match status" value="1"/>
</dbReference>
<evidence type="ECO:0000259" key="2">
    <source>
        <dbReference type="Pfam" id="PF01926"/>
    </source>
</evidence>
<dbReference type="GO" id="GO:0005525">
    <property type="term" value="F:GTP binding"/>
    <property type="evidence" value="ECO:0007669"/>
    <property type="project" value="InterPro"/>
</dbReference>
<proteinExistence type="predicted"/>
<dbReference type="Proteomes" id="UP000242855">
    <property type="component" value="Chromosome"/>
</dbReference>
<dbReference type="Pfam" id="PF01926">
    <property type="entry name" value="MMR_HSR1"/>
    <property type="match status" value="1"/>
</dbReference>
<feature type="domain" description="Dynamin-like helical" evidence="3">
    <location>
        <begin position="268"/>
        <end position="526"/>
    </location>
</feature>
<evidence type="ECO:0000313" key="4">
    <source>
        <dbReference type="EMBL" id="ATA68831.1"/>
    </source>
</evidence>
<dbReference type="AlphaFoldDB" id="A0A250E7J4"/>
<dbReference type="GeneID" id="96782031"/>
<dbReference type="KEGG" id="ccyn:CGC48_09485"/>
<accession>A0A250E7J4</accession>
<dbReference type="RefSeq" id="WP_098029372.1">
    <property type="nucleotide sequence ID" value="NZ_CP022378.1"/>
</dbReference>
<dbReference type="Pfam" id="PF18709">
    <property type="entry name" value="DLP_helical"/>
    <property type="match status" value="1"/>
</dbReference>
<reference evidence="4 5" key="1">
    <citation type="journal article" date="2017" name="Genome Announc.">
        <title>Twelve Complete Reference Genomes of Clinical Isolates in the Capnocytophaga Genus.</title>
        <authorList>
            <person name="Villarma A."/>
            <person name="Gulvik C.A."/>
            <person name="Rowe L.A."/>
            <person name="Sheth M."/>
            <person name="Juieng P."/>
            <person name="Nicholson A.C."/>
            <person name="Loparev V.N."/>
            <person name="McQuiston J.R."/>
        </authorList>
    </citation>
    <scope>NUCLEOTIDE SEQUENCE [LARGE SCALE GENOMIC DNA]</scope>
    <source>
        <strain evidence="4 5">G7591</strain>
    </source>
</reference>
<dbReference type="InterPro" id="IPR040576">
    <property type="entry name" value="DLP_helical"/>
</dbReference>
<evidence type="ECO:0000259" key="3">
    <source>
        <dbReference type="Pfam" id="PF18709"/>
    </source>
</evidence>